<dbReference type="AlphaFoldDB" id="A0AAU8P2D4"/>
<proteinExistence type="predicted"/>
<reference evidence="1 2" key="1">
    <citation type="journal article" date="2009" name="PLoS ONE">
        <title>Genome sequence of the versatile fish pathogen Edwardsiella tarda provides insights into its adaptation to broad host ranges and intracellular niches.</title>
        <authorList>
            <person name="Wang Q."/>
            <person name="Yang M."/>
            <person name="Xiao J."/>
            <person name="Wu H."/>
            <person name="Wang X."/>
            <person name="Lv Y."/>
            <person name="Xu L."/>
            <person name="Zheng H."/>
            <person name="Wang S."/>
            <person name="Zhao G."/>
            <person name="Liu Q."/>
            <person name="Zhang Y."/>
        </authorList>
    </citation>
    <scope>NUCLEOTIDE SEQUENCE [LARGE SCALE GENOMIC DNA]</scope>
    <source>
        <strain evidence="2">EIB202 / CCTCC M208068</strain>
    </source>
</reference>
<sequence>MTSSRTAIKNNRLLFLSLLQDLSCGFYSFYVCIQRYLPQS</sequence>
<keyword evidence="2" id="KW-1185">Reference proteome</keyword>
<dbReference type="Proteomes" id="UP000002634">
    <property type="component" value="Chromosome"/>
</dbReference>
<name>A0AAU8P2D4_EDWPI</name>
<organism evidence="1 2">
    <name type="scientific">Edwardsiella piscicida</name>
    <dbReference type="NCBI Taxonomy" id="1263550"/>
    <lineage>
        <taxon>Bacteria</taxon>
        <taxon>Pseudomonadati</taxon>
        <taxon>Pseudomonadota</taxon>
        <taxon>Gammaproteobacteria</taxon>
        <taxon>Enterobacterales</taxon>
        <taxon>Hafniaceae</taxon>
        <taxon>Edwardsiella</taxon>
    </lineage>
</organism>
<dbReference type="EMBL" id="CP001135">
    <property type="protein sequence ID" value="ACY84002.1"/>
    <property type="molecule type" value="Genomic_DNA"/>
</dbReference>
<protein>
    <submittedName>
        <fullName evidence="1">Uncharacterized protein</fullName>
    </submittedName>
</protein>
<evidence type="ECO:0000313" key="2">
    <source>
        <dbReference type="Proteomes" id="UP000002634"/>
    </source>
</evidence>
<evidence type="ECO:0000313" key="1">
    <source>
        <dbReference type="EMBL" id="ACY84002.1"/>
    </source>
</evidence>
<gene>
    <name evidence="1" type="ordered locus">ETAE_1157</name>
</gene>
<accession>A0AAU8P2D4</accession>
<dbReference type="KEGG" id="etr:ETAE_1157"/>